<dbReference type="InterPro" id="IPR053150">
    <property type="entry name" value="Teicoplanin_resist-assoc"/>
</dbReference>
<feature type="transmembrane region" description="Helical" evidence="1">
    <location>
        <begin position="146"/>
        <end position="167"/>
    </location>
</feature>
<keyword evidence="1" id="KW-0812">Transmembrane</keyword>
<dbReference type="OrthoDB" id="4822551at2"/>
<dbReference type="AlphaFoldDB" id="A0A4R4EK54"/>
<comment type="caution">
    <text evidence="3">The sequence shown here is derived from an EMBL/GenBank/DDBJ whole genome shotgun (WGS) entry which is preliminary data.</text>
</comment>
<organism evidence="3 4">
    <name type="scientific">Paenibacillus albiflavus</name>
    <dbReference type="NCBI Taxonomy" id="2545760"/>
    <lineage>
        <taxon>Bacteria</taxon>
        <taxon>Bacillati</taxon>
        <taxon>Bacillota</taxon>
        <taxon>Bacilli</taxon>
        <taxon>Bacillales</taxon>
        <taxon>Paenibacillaceae</taxon>
        <taxon>Paenibacillus</taxon>
    </lineage>
</organism>
<sequence>MTKLRENYLLRSVLSIAFISYLMLLVKLIMFKMGSFDFDYMFKSLAYNLNHLDRFTTYLDYRMNLIPFREISGNIRSIIEYQSMTGFLNFVGNIVAFIPLGFMLPILFGTNKAGFTRVLIISLALSAGFELLQLITSMGACDIDDVILNTSGGVIGYLLFLLGRSLVQLFNQPNVLHKDKMKMESARLSKN</sequence>
<gene>
    <name evidence="3" type="ORF">E0485_04550</name>
</gene>
<feature type="transmembrane region" description="Helical" evidence="1">
    <location>
        <begin position="12"/>
        <end position="31"/>
    </location>
</feature>
<reference evidence="3 4" key="1">
    <citation type="submission" date="2019-03" db="EMBL/GenBank/DDBJ databases">
        <authorList>
            <person name="Kim M.K.M."/>
        </authorList>
    </citation>
    <scope>NUCLEOTIDE SEQUENCE [LARGE SCALE GENOMIC DNA]</scope>
    <source>
        <strain evidence="3 4">18JY21-1</strain>
    </source>
</reference>
<dbReference type="PANTHER" id="PTHR36834:SF1">
    <property type="entry name" value="INTEGRAL MEMBRANE PROTEIN"/>
    <property type="match status" value="1"/>
</dbReference>
<dbReference type="Pfam" id="PF04892">
    <property type="entry name" value="VanZ"/>
    <property type="match status" value="1"/>
</dbReference>
<dbReference type="RefSeq" id="WP_132416773.1">
    <property type="nucleotide sequence ID" value="NZ_SKFG01000002.1"/>
</dbReference>
<keyword evidence="1" id="KW-0472">Membrane</keyword>
<evidence type="ECO:0000259" key="2">
    <source>
        <dbReference type="Pfam" id="PF04892"/>
    </source>
</evidence>
<feature type="domain" description="VanZ-like" evidence="2">
    <location>
        <begin position="18"/>
        <end position="162"/>
    </location>
</feature>
<dbReference type="Proteomes" id="UP000295418">
    <property type="component" value="Unassembled WGS sequence"/>
</dbReference>
<keyword evidence="4" id="KW-1185">Reference proteome</keyword>
<dbReference type="InterPro" id="IPR006976">
    <property type="entry name" value="VanZ-like"/>
</dbReference>
<accession>A0A4R4EK54</accession>
<dbReference type="PANTHER" id="PTHR36834">
    <property type="entry name" value="MEMBRANE PROTEIN-RELATED"/>
    <property type="match status" value="1"/>
</dbReference>
<feature type="transmembrane region" description="Helical" evidence="1">
    <location>
        <begin position="114"/>
        <end position="134"/>
    </location>
</feature>
<proteinExistence type="predicted"/>
<evidence type="ECO:0000313" key="4">
    <source>
        <dbReference type="Proteomes" id="UP000295418"/>
    </source>
</evidence>
<name>A0A4R4EK54_9BACL</name>
<protein>
    <submittedName>
        <fullName evidence="3">VanZ family protein</fullName>
    </submittedName>
</protein>
<dbReference type="EMBL" id="SKFG01000002">
    <property type="protein sequence ID" value="TCZ80127.1"/>
    <property type="molecule type" value="Genomic_DNA"/>
</dbReference>
<evidence type="ECO:0000313" key="3">
    <source>
        <dbReference type="EMBL" id="TCZ80127.1"/>
    </source>
</evidence>
<feature type="transmembrane region" description="Helical" evidence="1">
    <location>
        <begin position="86"/>
        <end position="108"/>
    </location>
</feature>
<evidence type="ECO:0000256" key="1">
    <source>
        <dbReference type="SAM" id="Phobius"/>
    </source>
</evidence>
<keyword evidence="1" id="KW-1133">Transmembrane helix</keyword>